<evidence type="ECO:0000259" key="1">
    <source>
        <dbReference type="PROSITE" id="PS50181"/>
    </source>
</evidence>
<dbReference type="Proteomes" id="UP000554482">
    <property type="component" value="Unassembled WGS sequence"/>
</dbReference>
<dbReference type="InterPro" id="IPR036047">
    <property type="entry name" value="F-box-like_dom_sf"/>
</dbReference>
<gene>
    <name evidence="2" type="ORF">FRX31_022693</name>
</gene>
<sequence length="804" mass="91560">MMRLQEMESPVSSNNDILTEILSRLPAKSLLRFKCASKRWQKIISSDPVFQRKQYQESKSVISWFFFLSRSPEFCLAECTSIIYNPLIVPLRILDFLPEQVCLVASSNGLLCCRSSGIGDVVVYVCNPVIQKYVKIEVPKDANGQGMGFHFEPFRSAMDDSSNFKLVSISMKGFDRSIHIYSSDTGEWRTSEEFFHISEFLVGEGYAVGISGVLYWMTFGDIVLAFDVEMEKSSTIKLPVSRASWDERCIGDSEGVLHYILISDGGLRVWALNSELEWELNHSMSLTSIQEDNQNFPYDVAQKCGHFPAWIEPLAFKDGLSLLKLRVRFRYEDVDFKEACMKLYVYNLGTKALEEVCTLDEMGLFAGNKTWDTLTNHNKWGLFVTNLKTLPEMEIGSTHDDILFEILSRLSAKSLVRFQCVSKRWQNIISDPVFQRLQCHRSKSSFSWFFFLRGCHEFCLSNYAPFINDQVIAKYRIMDFLPENFCPIASSNGLLCCRKFGIVDNAIYVCNLAIKKYVKIEVPRDVNGQAVGLFFDPFRSNMDDWSNFKLVSISEKNDLGFYFQIYSSEIREWRKLAGVCPCNHVLQRGARAFLASGVFYWMTLGNVIIASDVEKETSYCITLPVTNLESWGEKCMGESAGSLQYISISDGSIQVWSLISCKLKWIHKCSMSLASIEGDHPKFIYNAAKRVAGASHLPSWIEPLAFKDGQSLLKLRLRFSLDHGNFKELCMKFYVYNLDTRTMEKLCTLDEAGLLYGNRKWNELTMNIKWGLLLGALKALPYSMSLAPLCSVFCLSGTKLGTSI</sequence>
<dbReference type="EMBL" id="JABWDY010027660">
    <property type="protein sequence ID" value="KAF5187724.1"/>
    <property type="molecule type" value="Genomic_DNA"/>
</dbReference>
<accession>A0A7J6VRL6</accession>
<name>A0A7J6VRL6_THATH</name>
<dbReference type="SMART" id="SM00256">
    <property type="entry name" value="FBOX"/>
    <property type="match status" value="2"/>
</dbReference>
<dbReference type="InterPro" id="IPR017451">
    <property type="entry name" value="F-box-assoc_interact_dom"/>
</dbReference>
<dbReference type="SUPFAM" id="SSF81383">
    <property type="entry name" value="F-box domain"/>
    <property type="match status" value="2"/>
</dbReference>
<dbReference type="Gene3D" id="1.20.1280.50">
    <property type="match status" value="2"/>
</dbReference>
<feature type="domain" description="F-box" evidence="1">
    <location>
        <begin position="392"/>
        <end position="437"/>
    </location>
</feature>
<dbReference type="NCBIfam" id="TIGR01640">
    <property type="entry name" value="F_box_assoc_1"/>
    <property type="match status" value="1"/>
</dbReference>
<dbReference type="InterPro" id="IPR056592">
    <property type="entry name" value="Beta-prop_At3g26010-like"/>
</dbReference>
<dbReference type="InterPro" id="IPR055290">
    <property type="entry name" value="At3g26010-like"/>
</dbReference>
<comment type="caution">
    <text evidence="2">The sequence shown here is derived from an EMBL/GenBank/DDBJ whole genome shotgun (WGS) entry which is preliminary data.</text>
</comment>
<dbReference type="Pfam" id="PF00646">
    <property type="entry name" value="F-box"/>
    <property type="match status" value="2"/>
</dbReference>
<dbReference type="CDD" id="cd22157">
    <property type="entry name" value="F-box_AtFBW1-like"/>
    <property type="match status" value="2"/>
</dbReference>
<proteinExistence type="predicted"/>
<dbReference type="AlphaFoldDB" id="A0A7J6VRL6"/>
<dbReference type="PROSITE" id="PS50181">
    <property type="entry name" value="FBOX"/>
    <property type="match status" value="2"/>
</dbReference>
<dbReference type="Pfam" id="PF24750">
    <property type="entry name" value="b-prop_At3g26010-like"/>
    <property type="match status" value="2"/>
</dbReference>
<feature type="domain" description="F-box" evidence="1">
    <location>
        <begin position="15"/>
        <end position="53"/>
    </location>
</feature>
<dbReference type="PANTHER" id="PTHR35546">
    <property type="entry name" value="F-BOX PROTEIN INTERACTION DOMAIN PROTEIN-RELATED"/>
    <property type="match status" value="1"/>
</dbReference>
<organism evidence="2 3">
    <name type="scientific">Thalictrum thalictroides</name>
    <name type="common">Rue-anemone</name>
    <name type="synonym">Anemone thalictroides</name>
    <dbReference type="NCBI Taxonomy" id="46969"/>
    <lineage>
        <taxon>Eukaryota</taxon>
        <taxon>Viridiplantae</taxon>
        <taxon>Streptophyta</taxon>
        <taxon>Embryophyta</taxon>
        <taxon>Tracheophyta</taxon>
        <taxon>Spermatophyta</taxon>
        <taxon>Magnoliopsida</taxon>
        <taxon>Ranunculales</taxon>
        <taxon>Ranunculaceae</taxon>
        <taxon>Thalictroideae</taxon>
        <taxon>Thalictrum</taxon>
    </lineage>
</organism>
<evidence type="ECO:0000313" key="3">
    <source>
        <dbReference type="Proteomes" id="UP000554482"/>
    </source>
</evidence>
<dbReference type="InterPro" id="IPR001810">
    <property type="entry name" value="F-box_dom"/>
</dbReference>
<keyword evidence="3" id="KW-1185">Reference proteome</keyword>
<protein>
    <submittedName>
        <fullName evidence="2">F-box family protein</fullName>
    </submittedName>
</protein>
<evidence type="ECO:0000313" key="2">
    <source>
        <dbReference type="EMBL" id="KAF5187724.1"/>
    </source>
</evidence>
<dbReference type="OrthoDB" id="626202at2759"/>
<dbReference type="PANTHER" id="PTHR35546:SF21">
    <property type="entry name" value="F-BOX DOMAIN-CONTAINING PROTEIN"/>
    <property type="match status" value="1"/>
</dbReference>
<reference evidence="2 3" key="1">
    <citation type="submission" date="2020-06" db="EMBL/GenBank/DDBJ databases">
        <title>Transcriptomic and genomic resources for Thalictrum thalictroides and T. hernandezii: Facilitating candidate gene discovery in an emerging model plant lineage.</title>
        <authorList>
            <person name="Arias T."/>
            <person name="Riano-Pachon D.M."/>
            <person name="Di Stilio V.S."/>
        </authorList>
    </citation>
    <scope>NUCLEOTIDE SEQUENCE [LARGE SCALE GENOMIC DNA]</scope>
    <source>
        <strain evidence="3">cv. WT478/WT964</strain>
        <tissue evidence="2">Leaves</tissue>
    </source>
</reference>